<dbReference type="InterPro" id="IPR042791">
    <property type="entry name" value="CDK5RAP2"/>
</dbReference>
<protein>
    <submittedName>
        <fullName evidence="2">CDK5 regulatory subunit associated protein 2</fullName>
    </submittedName>
</protein>
<feature type="compositionally biased region" description="Basic and acidic residues" evidence="1">
    <location>
        <begin position="24"/>
        <end position="51"/>
    </location>
</feature>
<accession>A0A7J8IHA1</accession>
<evidence type="ECO:0000313" key="3">
    <source>
        <dbReference type="Proteomes" id="UP000593571"/>
    </source>
</evidence>
<dbReference type="Proteomes" id="UP000593571">
    <property type="component" value="Unassembled WGS sequence"/>
</dbReference>
<feature type="compositionally biased region" description="Polar residues" evidence="1">
    <location>
        <begin position="454"/>
        <end position="463"/>
    </location>
</feature>
<dbReference type="GO" id="GO:0043015">
    <property type="term" value="F:gamma-tubulin binding"/>
    <property type="evidence" value="ECO:0007669"/>
    <property type="project" value="TreeGrafter"/>
</dbReference>
<dbReference type="GO" id="GO:0000132">
    <property type="term" value="P:establishment of mitotic spindle orientation"/>
    <property type="evidence" value="ECO:0007669"/>
    <property type="project" value="TreeGrafter"/>
</dbReference>
<evidence type="ECO:0000313" key="2">
    <source>
        <dbReference type="EMBL" id="KAF6483590.1"/>
    </source>
</evidence>
<feature type="region of interest" description="Disordered" evidence="1">
    <location>
        <begin position="443"/>
        <end position="463"/>
    </location>
</feature>
<dbReference type="EMBL" id="JACASE010000003">
    <property type="protein sequence ID" value="KAF6483590.1"/>
    <property type="molecule type" value="Genomic_DNA"/>
</dbReference>
<name>A0A7J8IHA1_ROUAE</name>
<dbReference type="PANTHER" id="PTHR46930:SF1">
    <property type="entry name" value="CDK5 REGULATORY SUBUNIT-ASSOCIATED PROTEIN 2"/>
    <property type="match status" value="1"/>
</dbReference>
<dbReference type="GO" id="GO:0035371">
    <property type="term" value="C:microtubule plus-end"/>
    <property type="evidence" value="ECO:0007669"/>
    <property type="project" value="TreeGrafter"/>
</dbReference>
<dbReference type="GO" id="GO:0008017">
    <property type="term" value="F:microtubule binding"/>
    <property type="evidence" value="ECO:0007669"/>
    <property type="project" value="TreeGrafter"/>
</dbReference>
<dbReference type="PANTHER" id="PTHR46930">
    <property type="entry name" value="CDK5 REGULATORY SUBUNIT-ASSOCIATED PROTEIN 2"/>
    <property type="match status" value="1"/>
</dbReference>
<sequence>MEHIQEIRSLRKRLEESIRTNEKLRRQLERQEPDSDRDKQKENEKLRESLSRKTANLEHLQQELACVRGENVRLQREVGETERHSQQLLQELRDSRSELSRVQEEAKWRQQLLSQNDKLLQSLRVELRVYEKLDEEHRTPRASGAEALRDGWQGQGALADLHGLLTEVQALRAQLETSIETNRALQSKLEEQLAKGGREAQEAALASALQTLPTAERPLGLDRQDDDTCPVTVENSYDLFDSTAAVPPTSASEAPSLSVNDVDSLSCVSISSATSIPCMSGLVPGRHLWASKSGCHVLGMIEDYDALCKQIGQGQKLLAEMDIQIQEAPSPTGRELETKGLRSAPLGRFVTAVNTAKLTLEEAARLLTLLWRVSLPTNGQCTLHCEQTGETEAEITKLHKKLFEQEKKLQNTMKLLQLSKHQEKVIFDQLVVTHKILRKARGNLELRPGGAHPGTSSPSRPGS</sequence>
<dbReference type="GO" id="GO:0046600">
    <property type="term" value="P:negative regulation of centriole replication"/>
    <property type="evidence" value="ECO:0007669"/>
    <property type="project" value="TreeGrafter"/>
</dbReference>
<dbReference type="GO" id="GO:0097431">
    <property type="term" value="C:mitotic spindle pole"/>
    <property type="evidence" value="ECO:0007669"/>
    <property type="project" value="TreeGrafter"/>
</dbReference>
<proteinExistence type="predicted"/>
<keyword evidence="3" id="KW-1185">Reference proteome</keyword>
<dbReference type="GO" id="GO:0007059">
    <property type="term" value="P:chromosome segregation"/>
    <property type="evidence" value="ECO:0007669"/>
    <property type="project" value="TreeGrafter"/>
</dbReference>
<dbReference type="GO" id="GO:0001578">
    <property type="term" value="P:microtubule bundle formation"/>
    <property type="evidence" value="ECO:0007669"/>
    <property type="project" value="TreeGrafter"/>
</dbReference>
<gene>
    <name evidence="2" type="ORF">HJG63_002593</name>
</gene>
<dbReference type="GO" id="GO:0090266">
    <property type="term" value="P:regulation of mitotic cell cycle spindle assembly checkpoint"/>
    <property type="evidence" value="ECO:0007669"/>
    <property type="project" value="TreeGrafter"/>
</dbReference>
<dbReference type="GO" id="GO:0000242">
    <property type="term" value="C:pericentriolar material"/>
    <property type="evidence" value="ECO:0007669"/>
    <property type="project" value="TreeGrafter"/>
</dbReference>
<evidence type="ECO:0000256" key="1">
    <source>
        <dbReference type="SAM" id="MobiDB-lite"/>
    </source>
</evidence>
<comment type="caution">
    <text evidence="2">The sequence shown here is derived from an EMBL/GenBank/DDBJ whole genome shotgun (WGS) entry which is preliminary data.</text>
</comment>
<feature type="region of interest" description="Disordered" evidence="1">
    <location>
        <begin position="24"/>
        <end position="54"/>
    </location>
</feature>
<dbReference type="GO" id="GO:0007099">
    <property type="term" value="P:centriole replication"/>
    <property type="evidence" value="ECO:0007669"/>
    <property type="project" value="TreeGrafter"/>
</dbReference>
<reference evidence="2 3" key="1">
    <citation type="journal article" date="2020" name="Nature">
        <title>Six reference-quality genomes reveal evolution of bat adaptations.</title>
        <authorList>
            <person name="Jebb D."/>
            <person name="Huang Z."/>
            <person name="Pippel M."/>
            <person name="Hughes G.M."/>
            <person name="Lavrichenko K."/>
            <person name="Devanna P."/>
            <person name="Winkler S."/>
            <person name="Jermiin L.S."/>
            <person name="Skirmuntt E.C."/>
            <person name="Katzourakis A."/>
            <person name="Burkitt-Gray L."/>
            <person name="Ray D.A."/>
            <person name="Sullivan K.A.M."/>
            <person name="Roscito J.G."/>
            <person name="Kirilenko B.M."/>
            <person name="Davalos L.M."/>
            <person name="Corthals A.P."/>
            <person name="Power M.L."/>
            <person name="Jones G."/>
            <person name="Ransome R.D."/>
            <person name="Dechmann D.K.N."/>
            <person name="Locatelli A.G."/>
            <person name="Puechmaille S.J."/>
            <person name="Fedrigo O."/>
            <person name="Jarvis E.D."/>
            <person name="Hiller M."/>
            <person name="Vernes S.C."/>
            <person name="Myers E.W."/>
            <person name="Teeling E.C."/>
        </authorList>
    </citation>
    <scope>NUCLEOTIDE SEQUENCE [LARGE SCALE GENOMIC DNA]</scope>
    <source>
        <strain evidence="2">MRouAeg1</strain>
        <tissue evidence="2">Muscle</tissue>
    </source>
</reference>
<dbReference type="AlphaFoldDB" id="A0A7J8IHA1"/>
<organism evidence="2 3">
    <name type="scientific">Rousettus aegyptiacus</name>
    <name type="common">Egyptian fruit bat</name>
    <name type="synonym">Pteropus aegyptiacus</name>
    <dbReference type="NCBI Taxonomy" id="9407"/>
    <lineage>
        <taxon>Eukaryota</taxon>
        <taxon>Metazoa</taxon>
        <taxon>Chordata</taxon>
        <taxon>Craniata</taxon>
        <taxon>Vertebrata</taxon>
        <taxon>Euteleostomi</taxon>
        <taxon>Mammalia</taxon>
        <taxon>Eutheria</taxon>
        <taxon>Laurasiatheria</taxon>
        <taxon>Chiroptera</taxon>
        <taxon>Yinpterochiroptera</taxon>
        <taxon>Pteropodoidea</taxon>
        <taxon>Pteropodidae</taxon>
        <taxon>Rousettinae</taxon>
        <taxon>Rousettus</taxon>
    </lineage>
</organism>